<feature type="compositionally biased region" description="Acidic residues" evidence="2">
    <location>
        <begin position="607"/>
        <end position="617"/>
    </location>
</feature>
<protein>
    <submittedName>
        <fullName evidence="3">Uncharacterized protein</fullName>
    </submittedName>
</protein>
<feature type="region of interest" description="Disordered" evidence="2">
    <location>
        <begin position="87"/>
        <end position="215"/>
    </location>
</feature>
<proteinExistence type="predicted"/>
<feature type="compositionally biased region" description="Basic and acidic residues" evidence="2">
    <location>
        <begin position="597"/>
        <end position="606"/>
    </location>
</feature>
<feature type="coiled-coil region" evidence="1">
    <location>
        <begin position="277"/>
        <end position="304"/>
    </location>
</feature>
<gene>
    <name evidence="3" type="ORF">BT96DRAFT_990510</name>
</gene>
<feature type="compositionally biased region" description="Basic residues" evidence="2">
    <location>
        <begin position="691"/>
        <end position="702"/>
    </location>
</feature>
<feature type="compositionally biased region" description="Acidic residues" evidence="2">
    <location>
        <begin position="718"/>
        <end position="730"/>
    </location>
</feature>
<feature type="compositionally biased region" description="Low complexity" evidence="2">
    <location>
        <begin position="97"/>
        <end position="129"/>
    </location>
</feature>
<feature type="compositionally biased region" description="Polar residues" evidence="2">
    <location>
        <begin position="87"/>
        <end position="96"/>
    </location>
</feature>
<name>A0A6A4HZ16_9AGAR</name>
<reference evidence="3" key="1">
    <citation type="journal article" date="2019" name="Environ. Microbiol.">
        <title>Fungal ecological strategies reflected in gene transcription - a case study of two litter decomposers.</title>
        <authorList>
            <person name="Barbi F."/>
            <person name="Kohler A."/>
            <person name="Barry K."/>
            <person name="Baskaran P."/>
            <person name="Daum C."/>
            <person name="Fauchery L."/>
            <person name="Ihrmark K."/>
            <person name="Kuo A."/>
            <person name="LaButti K."/>
            <person name="Lipzen A."/>
            <person name="Morin E."/>
            <person name="Grigoriev I.V."/>
            <person name="Henrissat B."/>
            <person name="Lindahl B."/>
            <person name="Martin F."/>
        </authorList>
    </citation>
    <scope>NUCLEOTIDE SEQUENCE</scope>
    <source>
        <strain evidence="3">JB14</strain>
    </source>
</reference>
<feature type="compositionally biased region" description="Basic and acidic residues" evidence="2">
    <location>
        <begin position="573"/>
        <end position="588"/>
    </location>
</feature>
<feature type="compositionally biased region" description="Low complexity" evidence="2">
    <location>
        <begin position="162"/>
        <end position="178"/>
    </location>
</feature>
<feature type="region of interest" description="Disordered" evidence="2">
    <location>
        <begin position="227"/>
        <end position="277"/>
    </location>
</feature>
<dbReference type="OrthoDB" id="3253416at2759"/>
<evidence type="ECO:0000313" key="4">
    <source>
        <dbReference type="Proteomes" id="UP000799118"/>
    </source>
</evidence>
<dbReference type="EMBL" id="ML769427">
    <property type="protein sequence ID" value="KAE9403271.1"/>
    <property type="molecule type" value="Genomic_DNA"/>
</dbReference>
<accession>A0A6A4HZ16</accession>
<dbReference type="Proteomes" id="UP000799118">
    <property type="component" value="Unassembled WGS sequence"/>
</dbReference>
<evidence type="ECO:0000256" key="2">
    <source>
        <dbReference type="SAM" id="MobiDB-lite"/>
    </source>
</evidence>
<feature type="compositionally biased region" description="Low complexity" evidence="2">
    <location>
        <begin position="195"/>
        <end position="212"/>
    </location>
</feature>
<sequence>MVDTSCVYCKELDHNANLNKVLTPTAAAIALCTPQPASKPNYQPPRGTGLFARSGENSAAITLASKACTTGSAAVCAVLTNITNSLSPSDGSPNRLSSAAADDADDSSPVAISTNATSNASAGAASANSVLSTPDHGPSNASAAAAMANDVPAGSTEALLDTSNTSAGTGTANSASSTPDHGPSNASAAAAMTNDTPTASADALSDASAGPAVDASAGLTCSAGTSMSTNGASGAEVAGECSLPGDADAADGSGNDPEPRKKKKRSEMGTEEHRLRRQAAQDCLEKLAANINKLFEEQEELFAKYAKLNNVSVDHIKKLSHQLPSMKSQKKASDYNVLVYFKGKELNATQAKGSRVPLKDHHPHVKRNDDLQDILHDADTMKALHLKYNEEKAEEKIAAVCVSKRAHAKSVAEKMNLFQQEIWLFCHGLSSDANLFGMVVRGSFKSTIVPGFYGHGPADVFFWTHFCMGVQDILNLYESFVVTAEKVGTRKLYQREMSKEIMGMVNLNMSYVSFAKNIAVPYKVNIKGWPEDIPHSYPQLAADQTKRLYNAWNSGGAHWYCMTSAEAKSYEKEAEKNGELEPRVRNKCSDAGSKHAWGGDDRSDNSREDEDGSDGGDDVQPQKKSGGGGKRARGRGRGGLAKKSVSRDGGAKKSTGSGGKKPACTTQKKSAVGVSRKAAEGGKKSLEPVGKGKKPTGKKRKTSQCFVVSNSDSGSGEGYDEDDDDAEFMD</sequence>
<keyword evidence="4" id="KW-1185">Reference proteome</keyword>
<evidence type="ECO:0000313" key="3">
    <source>
        <dbReference type="EMBL" id="KAE9403271.1"/>
    </source>
</evidence>
<feature type="region of interest" description="Disordered" evidence="2">
    <location>
        <begin position="573"/>
        <end position="730"/>
    </location>
</feature>
<evidence type="ECO:0000256" key="1">
    <source>
        <dbReference type="SAM" id="Coils"/>
    </source>
</evidence>
<dbReference type="AlphaFoldDB" id="A0A6A4HZ16"/>
<feature type="compositionally biased region" description="Low complexity" evidence="2">
    <location>
        <begin position="139"/>
        <end position="149"/>
    </location>
</feature>
<feature type="compositionally biased region" description="Low complexity" evidence="2">
    <location>
        <begin position="245"/>
        <end position="254"/>
    </location>
</feature>
<organism evidence="3 4">
    <name type="scientific">Gymnopus androsaceus JB14</name>
    <dbReference type="NCBI Taxonomy" id="1447944"/>
    <lineage>
        <taxon>Eukaryota</taxon>
        <taxon>Fungi</taxon>
        <taxon>Dikarya</taxon>
        <taxon>Basidiomycota</taxon>
        <taxon>Agaricomycotina</taxon>
        <taxon>Agaricomycetes</taxon>
        <taxon>Agaricomycetidae</taxon>
        <taxon>Agaricales</taxon>
        <taxon>Marasmiineae</taxon>
        <taxon>Omphalotaceae</taxon>
        <taxon>Gymnopus</taxon>
    </lineage>
</organism>
<keyword evidence="1" id="KW-0175">Coiled coil</keyword>
<feature type="compositionally biased region" description="Basic and acidic residues" evidence="2">
    <location>
        <begin position="677"/>
        <end position="686"/>
    </location>
</feature>